<organism evidence="1">
    <name type="scientific">viral metagenome</name>
    <dbReference type="NCBI Taxonomy" id="1070528"/>
    <lineage>
        <taxon>unclassified sequences</taxon>
        <taxon>metagenomes</taxon>
        <taxon>organismal metagenomes</taxon>
    </lineage>
</organism>
<name>A0A6C0I1G9_9ZZZZ</name>
<evidence type="ECO:0000313" key="1">
    <source>
        <dbReference type="EMBL" id="QHT86265.1"/>
    </source>
</evidence>
<protein>
    <submittedName>
        <fullName evidence="1">Uncharacterized protein</fullName>
    </submittedName>
</protein>
<accession>A0A6C0I1G9</accession>
<dbReference type="EMBL" id="MN740065">
    <property type="protein sequence ID" value="QHT86265.1"/>
    <property type="molecule type" value="Genomic_DNA"/>
</dbReference>
<proteinExistence type="predicted"/>
<sequence>MGSEFSTVKIFNEDGGMYTTIFDENGDRYISADSISIVQILLKNCDSIPKGLLLNLGIDITIDNNNFIIDKETNLIFYNKLIMAIIVDAIPIDNNLLITIKNIKIESCILDMVIDAIKKREKILKCEFVPSSYF</sequence>
<reference evidence="1" key="1">
    <citation type="journal article" date="2020" name="Nature">
        <title>Giant virus diversity and host interactions through global metagenomics.</title>
        <authorList>
            <person name="Schulz F."/>
            <person name="Roux S."/>
            <person name="Paez-Espino D."/>
            <person name="Jungbluth S."/>
            <person name="Walsh D.A."/>
            <person name="Denef V.J."/>
            <person name="McMahon K.D."/>
            <person name="Konstantinidis K.T."/>
            <person name="Eloe-Fadrosh E.A."/>
            <person name="Kyrpides N.C."/>
            <person name="Woyke T."/>
        </authorList>
    </citation>
    <scope>NUCLEOTIDE SEQUENCE</scope>
    <source>
        <strain evidence="1">GVMAG-M-3300023184-186</strain>
    </source>
</reference>
<dbReference type="AlphaFoldDB" id="A0A6C0I1G9"/>